<sequence length="156" mass="17688">MNLVAFKCGFYGIIYRFIFIVRTVAVTKNWIVYFTESVNMTMTDVILSKHLSIASLYVAIKSVFIAGLIWDFHSCWKQYKHVMKHAISESSGICSFCQTAPATISLLCSHKVCQTCYKSQIYKAPYCKTCQTEIVPTLQFAFTDGYSSISSIFCCL</sequence>
<dbReference type="InterPro" id="IPR013083">
    <property type="entry name" value="Znf_RING/FYVE/PHD"/>
</dbReference>
<keyword evidence="4" id="KW-0812">Transmembrane</keyword>
<keyword evidence="4" id="KW-0472">Membrane</keyword>
<accession>A2ESR3</accession>
<feature type="transmembrane region" description="Helical" evidence="4">
    <location>
        <begin position="51"/>
        <end position="70"/>
    </location>
</feature>
<dbReference type="InterPro" id="IPR017907">
    <property type="entry name" value="Znf_RING_CS"/>
</dbReference>
<evidence type="ECO:0000313" key="5">
    <source>
        <dbReference type="EMBL" id="EAY04304.1"/>
    </source>
</evidence>
<dbReference type="GO" id="GO:0008270">
    <property type="term" value="F:zinc ion binding"/>
    <property type="evidence" value="ECO:0007669"/>
    <property type="project" value="UniProtKB-KW"/>
</dbReference>
<evidence type="ECO:0000256" key="3">
    <source>
        <dbReference type="ARBA" id="ARBA00022833"/>
    </source>
</evidence>
<name>A2ESR3_TRIV3</name>
<evidence type="ECO:0008006" key="7">
    <source>
        <dbReference type="Google" id="ProtNLM"/>
    </source>
</evidence>
<organism evidence="5 6">
    <name type="scientific">Trichomonas vaginalis (strain ATCC PRA-98 / G3)</name>
    <dbReference type="NCBI Taxonomy" id="412133"/>
    <lineage>
        <taxon>Eukaryota</taxon>
        <taxon>Metamonada</taxon>
        <taxon>Parabasalia</taxon>
        <taxon>Trichomonadida</taxon>
        <taxon>Trichomonadidae</taxon>
        <taxon>Trichomonas</taxon>
    </lineage>
</organism>
<dbReference type="SUPFAM" id="SSF57850">
    <property type="entry name" value="RING/U-box"/>
    <property type="match status" value="1"/>
</dbReference>
<dbReference type="VEuPathDB" id="TrichDB:TVAG_250640"/>
<gene>
    <name evidence="5" type="ORF">TVAG_250640</name>
</gene>
<dbReference type="EMBL" id="DS113479">
    <property type="protein sequence ID" value="EAY04304.1"/>
    <property type="molecule type" value="Genomic_DNA"/>
</dbReference>
<keyword evidence="4" id="KW-1133">Transmembrane helix</keyword>
<keyword evidence="3" id="KW-0862">Zinc</keyword>
<reference evidence="5" key="1">
    <citation type="submission" date="2006-10" db="EMBL/GenBank/DDBJ databases">
        <authorList>
            <person name="Amadeo P."/>
            <person name="Zhao Q."/>
            <person name="Wortman J."/>
            <person name="Fraser-Liggett C."/>
            <person name="Carlton J."/>
        </authorList>
    </citation>
    <scope>NUCLEOTIDE SEQUENCE</scope>
    <source>
        <strain evidence="5">G3</strain>
    </source>
</reference>
<evidence type="ECO:0000256" key="1">
    <source>
        <dbReference type="ARBA" id="ARBA00022723"/>
    </source>
</evidence>
<evidence type="ECO:0000313" key="6">
    <source>
        <dbReference type="Proteomes" id="UP000001542"/>
    </source>
</evidence>
<dbReference type="AlphaFoldDB" id="A2ESR3"/>
<feature type="transmembrane region" description="Helical" evidence="4">
    <location>
        <begin position="12"/>
        <end position="31"/>
    </location>
</feature>
<evidence type="ECO:0000256" key="4">
    <source>
        <dbReference type="SAM" id="Phobius"/>
    </source>
</evidence>
<dbReference type="PROSITE" id="PS00518">
    <property type="entry name" value="ZF_RING_1"/>
    <property type="match status" value="1"/>
</dbReference>
<keyword evidence="2" id="KW-0863">Zinc-finger</keyword>
<keyword evidence="1" id="KW-0479">Metal-binding</keyword>
<dbReference type="Proteomes" id="UP000001542">
    <property type="component" value="Unassembled WGS sequence"/>
</dbReference>
<dbReference type="KEGG" id="tva:4762148"/>
<evidence type="ECO:0000256" key="2">
    <source>
        <dbReference type="ARBA" id="ARBA00022771"/>
    </source>
</evidence>
<proteinExistence type="predicted"/>
<dbReference type="Gene3D" id="3.30.40.10">
    <property type="entry name" value="Zinc/RING finger domain, C3HC4 (zinc finger)"/>
    <property type="match status" value="1"/>
</dbReference>
<protein>
    <recommendedName>
        <fullName evidence="7">RING-type domain-containing protein</fullName>
    </recommendedName>
</protein>
<dbReference type="VEuPathDB" id="TrichDB:TVAGG3_0826360"/>
<reference evidence="5" key="2">
    <citation type="journal article" date="2007" name="Science">
        <title>Draft genome sequence of the sexually transmitted pathogen Trichomonas vaginalis.</title>
        <authorList>
            <person name="Carlton J.M."/>
            <person name="Hirt R.P."/>
            <person name="Silva J.C."/>
            <person name="Delcher A.L."/>
            <person name="Schatz M."/>
            <person name="Zhao Q."/>
            <person name="Wortman J.R."/>
            <person name="Bidwell S.L."/>
            <person name="Alsmark U.C.M."/>
            <person name="Besteiro S."/>
            <person name="Sicheritz-Ponten T."/>
            <person name="Noel C.J."/>
            <person name="Dacks J.B."/>
            <person name="Foster P.G."/>
            <person name="Simillion C."/>
            <person name="Van de Peer Y."/>
            <person name="Miranda-Saavedra D."/>
            <person name="Barton G.J."/>
            <person name="Westrop G.D."/>
            <person name="Mueller S."/>
            <person name="Dessi D."/>
            <person name="Fiori P.L."/>
            <person name="Ren Q."/>
            <person name="Paulsen I."/>
            <person name="Zhang H."/>
            <person name="Bastida-Corcuera F.D."/>
            <person name="Simoes-Barbosa A."/>
            <person name="Brown M.T."/>
            <person name="Hayes R.D."/>
            <person name="Mukherjee M."/>
            <person name="Okumura C.Y."/>
            <person name="Schneider R."/>
            <person name="Smith A.J."/>
            <person name="Vanacova S."/>
            <person name="Villalvazo M."/>
            <person name="Haas B.J."/>
            <person name="Pertea M."/>
            <person name="Feldblyum T.V."/>
            <person name="Utterback T.R."/>
            <person name="Shu C.L."/>
            <person name="Osoegawa K."/>
            <person name="de Jong P.J."/>
            <person name="Hrdy I."/>
            <person name="Horvathova L."/>
            <person name="Zubacova Z."/>
            <person name="Dolezal P."/>
            <person name="Malik S.B."/>
            <person name="Logsdon J.M. Jr."/>
            <person name="Henze K."/>
            <person name="Gupta A."/>
            <person name="Wang C.C."/>
            <person name="Dunne R.L."/>
            <person name="Upcroft J.A."/>
            <person name="Upcroft P."/>
            <person name="White O."/>
            <person name="Salzberg S.L."/>
            <person name="Tang P."/>
            <person name="Chiu C.-H."/>
            <person name="Lee Y.-S."/>
            <person name="Embley T.M."/>
            <person name="Coombs G.H."/>
            <person name="Mottram J.C."/>
            <person name="Tachezy J."/>
            <person name="Fraser-Liggett C.M."/>
            <person name="Johnson P.J."/>
        </authorList>
    </citation>
    <scope>NUCLEOTIDE SEQUENCE [LARGE SCALE GENOMIC DNA]</scope>
    <source>
        <strain evidence="5">G3</strain>
    </source>
</reference>
<dbReference type="RefSeq" id="XP_001316527.1">
    <property type="nucleotide sequence ID" value="XM_001316492.1"/>
</dbReference>
<keyword evidence="6" id="KW-1185">Reference proteome</keyword>
<dbReference type="InParanoid" id="A2ESR3"/>